<name>A0A5S4F2I8_9ACTN</name>
<keyword evidence="2" id="KW-1185">Reference proteome</keyword>
<dbReference type="AlphaFoldDB" id="A0A5S4F2I8"/>
<proteinExistence type="predicted"/>
<reference evidence="1 2" key="1">
    <citation type="submission" date="2019-05" db="EMBL/GenBank/DDBJ databases">
        <title>Draft genome sequence of Nonomuraea turkmeniaca DSM 43926.</title>
        <authorList>
            <person name="Saricaoglu S."/>
            <person name="Isik K."/>
        </authorList>
    </citation>
    <scope>NUCLEOTIDE SEQUENCE [LARGE SCALE GENOMIC DNA]</scope>
    <source>
        <strain evidence="1 2">DSM 43926</strain>
    </source>
</reference>
<dbReference type="EMBL" id="VCKY01000204">
    <property type="protein sequence ID" value="TMR10098.1"/>
    <property type="molecule type" value="Genomic_DNA"/>
</dbReference>
<organism evidence="1 2">
    <name type="scientific">Nonomuraea turkmeniaca</name>
    <dbReference type="NCBI Taxonomy" id="103838"/>
    <lineage>
        <taxon>Bacteria</taxon>
        <taxon>Bacillati</taxon>
        <taxon>Actinomycetota</taxon>
        <taxon>Actinomycetes</taxon>
        <taxon>Streptosporangiales</taxon>
        <taxon>Streptosporangiaceae</taxon>
        <taxon>Nonomuraea</taxon>
    </lineage>
</organism>
<gene>
    <name evidence="1" type="ORF">ETD86_40960</name>
</gene>
<evidence type="ECO:0000313" key="2">
    <source>
        <dbReference type="Proteomes" id="UP000309128"/>
    </source>
</evidence>
<evidence type="ECO:0000313" key="1">
    <source>
        <dbReference type="EMBL" id="TMR10098.1"/>
    </source>
</evidence>
<dbReference type="Proteomes" id="UP000309128">
    <property type="component" value="Unassembled WGS sequence"/>
</dbReference>
<dbReference type="RefSeq" id="WP_138672012.1">
    <property type="nucleotide sequence ID" value="NZ_VCKY01000204.1"/>
</dbReference>
<sequence length="140" mass="16018">MAWQEHRIVPVRYVGGPLDGDVNALDYADHELQEMADQEITWDYTPGDLSRDADDVVERYRPEHRPDGWAFVHVGTFERPVEDRPFTAVFVGGLRDGEQTTFLASIRDRVELATSHHPGYRLVHEGDDILTGWQMMPIEG</sequence>
<protein>
    <submittedName>
        <fullName evidence="1">Uncharacterized protein</fullName>
    </submittedName>
</protein>
<comment type="caution">
    <text evidence="1">The sequence shown here is derived from an EMBL/GenBank/DDBJ whole genome shotgun (WGS) entry which is preliminary data.</text>
</comment>
<accession>A0A5S4F2I8</accession>